<organism evidence="1 2">
    <name type="scientific">Paenibacillus odorifer</name>
    <dbReference type="NCBI Taxonomy" id="189426"/>
    <lineage>
        <taxon>Bacteria</taxon>
        <taxon>Bacillati</taxon>
        <taxon>Bacillota</taxon>
        <taxon>Bacilli</taxon>
        <taxon>Bacillales</taxon>
        <taxon>Paenibacillaceae</taxon>
        <taxon>Paenibacillus</taxon>
    </lineage>
</organism>
<sequence>MASSRARARRVGVQVSGEDNLQQLAEMLRPLAGQKVRIGMQGDAELAMIAGVHEYGSIKMNIPARSFIGTGKKKGQAAIGKLVRAGVTEIAHGRKSVDELFTEIGETGLDRMKKNFERIKQPPLSARYASRKTGSRKLLHREDELRDSLIYDIVPKGR</sequence>
<gene>
    <name evidence="1" type="ORF">BJP51_16725</name>
</gene>
<reference evidence="1 2" key="1">
    <citation type="submission" date="2016-10" db="EMBL/GenBank/DDBJ databases">
        <title>Paenibacillus species isolates.</title>
        <authorList>
            <person name="Beno S.M."/>
        </authorList>
    </citation>
    <scope>NUCLEOTIDE SEQUENCE [LARGE SCALE GENOMIC DNA]</scope>
    <source>
        <strain evidence="1 2">FSL H7-0604</strain>
    </source>
</reference>
<accession>A0A1R0XBC6</accession>
<comment type="caution">
    <text evidence="1">The sequence shown here is derived from an EMBL/GenBank/DDBJ whole genome shotgun (WGS) entry which is preliminary data.</text>
</comment>
<dbReference type="RefSeq" id="WP_036681184.1">
    <property type="nucleotide sequence ID" value="NZ_MKQP01000018.1"/>
</dbReference>
<proteinExistence type="predicted"/>
<protein>
    <submittedName>
        <fullName evidence="1">Uncharacterized protein</fullName>
    </submittedName>
</protein>
<dbReference type="AlphaFoldDB" id="A0A1R0XBC6"/>
<name>A0A1R0XBC6_9BACL</name>
<evidence type="ECO:0000313" key="1">
    <source>
        <dbReference type="EMBL" id="OMD32220.1"/>
    </source>
</evidence>
<dbReference type="Proteomes" id="UP000187465">
    <property type="component" value="Unassembled WGS sequence"/>
</dbReference>
<evidence type="ECO:0000313" key="2">
    <source>
        <dbReference type="Proteomes" id="UP000187465"/>
    </source>
</evidence>
<dbReference type="EMBL" id="MKQP01000018">
    <property type="protein sequence ID" value="OMD32220.1"/>
    <property type="molecule type" value="Genomic_DNA"/>
</dbReference>